<evidence type="ECO:0000313" key="1">
    <source>
        <dbReference type="EMBL" id="WMD21693.1"/>
    </source>
</evidence>
<accession>A0ABY9M4Y8</accession>
<dbReference type="Proteomes" id="UP001234798">
    <property type="component" value="Chromosome"/>
</dbReference>
<keyword evidence="2" id="KW-1185">Reference proteome</keyword>
<gene>
    <name evidence="1" type="ORF">RAS12_04770</name>
</gene>
<dbReference type="RefSeq" id="WP_306945636.1">
    <property type="nucleotide sequence ID" value="NZ_CP132976.1"/>
</dbReference>
<organism evidence="1 2">
    <name type="scientific">Achromobacter seleniivolatilans</name>
    <dbReference type="NCBI Taxonomy" id="3047478"/>
    <lineage>
        <taxon>Bacteria</taxon>
        <taxon>Pseudomonadati</taxon>
        <taxon>Pseudomonadota</taxon>
        <taxon>Betaproteobacteria</taxon>
        <taxon>Burkholderiales</taxon>
        <taxon>Alcaligenaceae</taxon>
        <taxon>Achromobacter</taxon>
    </lineage>
</organism>
<evidence type="ECO:0000313" key="2">
    <source>
        <dbReference type="Proteomes" id="UP001234798"/>
    </source>
</evidence>
<proteinExistence type="predicted"/>
<protein>
    <submittedName>
        <fullName evidence="1">Uncharacterized protein</fullName>
    </submittedName>
</protein>
<sequence length="161" mass="18147">MCPTDFELFSEVDEDGFVALVCPDAYAGYVGEDWTLEQVIERFLAQMNAQVLFVAHLGPDFANGRLRISNRPTPLATQREASGLLRVEDDGLWLTDYTQLTMAAQFDNERAIARYHTQLPIPGGAYRVTLRQFLSSPTVELVIQEAEGHEHPFSFEAVPWL</sequence>
<dbReference type="EMBL" id="CP132976">
    <property type="protein sequence ID" value="WMD21693.1"/>
    <property type="molecule type" value="Genomic_DNA"/>
</dbReference>
<reference evidence="1 2" key="1">
    <citation type="submission" date="2023-08" db="EMBL/GenBank/DDBJ databases">
        <title>Achromobacter seleniivolatilans sp. nov., isolated from seleniferous soil.</title>
        <authorList>
            <person name="Zhang S."/>
            <person name="Li K."/>
            <person name="Peng J."/>
            <person name="Zhao Q."/>
            <person name="Wang H."/>
            <person name="Guo Y."/>
        </authorList>
    </citation>
    <scope>NUCLEOTIDE SEQUENCE [LARGE SCALE GENOMIC DNA]</scope>
    <source>
        <strain evidence="1 2">R39</strain>
    </source>
</reference>
<name>A0ABY9M4Y8_9BURK</name>